<accession>A0A1E3PQZ9</accession>
<dbReference type="PANTHER" id="PTHR21152">
    <property type="entry name" value="AMINOTRANSFERASE CLASS V"/>
    <property type="match status" value="1"/>
</dbReference>
<dbReference type="InterPro" id="IPR000192">
    <property type="entry name" value="Aminotrans_V_dom"/>
</dbReference>
<dbReference type="InterPro" id="IPR024169">
    <property type="entry name" value="SP_NH2Trfase/AEP_transaminase"/>
</dbReference>
<dbReference type="PANTHER" id="PTHR21152:SF24">
    <property type="entry name" value="ALANINE--GLYOXYLATE AMINOTRANSFERASE 1"/>
    <property type="match status" value="1"/>
</dbReference>
<dbReference type="EMBL" id="KV454406">
    <property type="protein sequence ID" value="ODQ67856.1"/>
    <property type="molecule type" value="Genomic_DNA"/>
</dbReference>
<dbReference type="GO" id="GO:0005777">
    <property type="term" value="C:peroxisome"/>
    <property type="evidence" value="ECO:0007669"/>
    <property type="project" value="TreeGrafter"/>
</dbReference>
<evidence type="ECO:0000313" key="10">
    <source>
        <dbReference type="EMBL" id="ODQ67856.1"/>
    </source>
</evidence>
<dbReference type="PIRSF" id="PIRSF000524">
    <property type="entry name" value="SPT"/>
    <property type="match status" value="1"/>
</dbReference>
<evidence type="ECO:0000256" key="5">
    <source>
        <dbReference type="ARBA" id="ARBA00022679"/>
    </source>
</evidence>
<dbReference type="EC" id="2.6.1.44" evidence="3"/>
<dbReference type="AlphaFoldDB" id="A0A1E3PQZ9"/>
<sequence length="394" mass="42162">MTTPTDESPIAMVPGPIEFDPEVLAAMSHSSQSHVAAPFIHTFQETLSLLRQLFFSTNPADQGFVISGSGTLGWDLVAANLIDASLESTKQALVINTGFFSDSFATCLGVYGAKVTNLAPPAVGSYPSLESIESALKQTHYQVVTITHVDTSTGVLQNVQEIASLIHRVSPCSFIIVDGVCSIGVENLQFSDWHIDFALTAPQKAIGAPSGLSIAFASARVLEYVEVTRKSPVPAFYADLKKWSSIMKAMEAGKPAYFATPAVQNIHSLNVALHQIVSAGPGAILDRFTKHAEASNKIKDFVINDLGLQIVALDRDHAANGMTAIYLPEGITNAQLLPAMAAQGVVLAGGIHKEIATKYFRIGHMGVSVVDKSRVDVDYTLKTLKQVIKDLSKN</sequence>
<feature type="domain" description="Aminotransferase class V" evidence="9">
    <location>
        <begin position="25"/>
        <end position="352"/>
    </location>
</feature>
<reference evidence="10 11" key="1">
    <citation type="journal article" date="2016" name="Proc. Natl. Acad. Sci. U.S.A.">
        <title>Comparative genomics of biotechnologically important yeasts.</title>
        <authorList>
            <person name="Riley R."/>
            <person name="Haridas S."/>
            <person name="Wolfe K.H."/>
            <person name="Lopes M.R."/>
            <person name="Hittinger C.T."/>
            <person name="Goeker M."/>
            <person name="Salamov A.A."/>
            <person name="Wisecaver J.H."/>
            <person name="Long T.M."/>
            <person name="Calvey C.H."/>
            <person name="Aerts A.L."/>
            <person name="Barry K.W."/>
            <person name="Choi C."/>
            <person name="Clum A."/>
            <person name="Coughlan A.Y."/>
            <person name="Deshpande S."/>
            <person name="Douglass A.P."/>
            <person name="Hanson S.J."/>
            <person name="Klenk H.-P."/>
            <person name="LaButti K.M."/>
            <person name="Lapidus A."/>
            <person name="Lindquist E.A."/>
            <person name="Lipzen A.M."/>
            <person name="Meier-Kolthoff J.P."/>
            <person name="Ohm R.A."/>
            <person name="Otillar R.P."/>
            <person name="Pangilinan J.L."/>
            <person name="Peng Y."/>
            <person name="Rokas A."/>
            <person name="Rosa C.A."/>
            <person name="Scheuner C."/>
            <person name="Sibirny A.A."/>
            <person name="Slot J.C."/>
            <person name="Stielow J.B."/>
            <person name="Sun H."/>
            <person name="Kurtzman C.P."/>
            <person name="Blackwell M."/>
            <person name="Grigoriev I.V."/>
            <person name="Jeffries T.W."/>
        </authorList>
    </citation>
    <scope>NUCLEOTIDE SEQUENCE [LARGE SCALE GENOMIC DNA]</scope>
    <source>
        <strain evidence="10 11">DSM 6958</strain>
    </source>
</reference>
<name>A0A1E3PQZ9_9ASCO</name>
<evidence type="ECO:0000256" key="2">
    <source>
        <dbReference type="ARBA" id="ARBA00009236"/>
    </source>
</evidence>
<dbReference type="GO" id="GO:0004760">
    <property type="term" value="F:L-serine-pyruvate transaminase activity"/>
    <property type="evidence" value="ECO:0007669"/>
    <property type="project" value="TreeGrafter"/>
</dbReference>
<dbReference type="GO" id="GO:0008453">
    <property type="term" value="F:alanine-glyoxylate transaminase activity"/>
    <property type="evidence" value="ECO:0007669"/>
    <property type="project" value="UniProtKB-EC"/>
</dbReference>
<dbReference type="FunFam" id="3.40.640.10:FF:000027">
    <property type="entry name" value="Serine--pyruvate aminotransferase, mitochondrial"/>
    <property type="match status" value="1"/>
</dbReference>
<dbReference type="Gene3D" id="3.90.1150.10">
    <property type="entry name" value="Aspartate Aminotransferase, domain 1"/>
    <property type="match status" value="1"/>
</dbReference>
<dbReference type="InterPro" id="IPR015424">
    <property type="entry name" value="PyrdxlP-dep_Trfase"/>
</dbReference>
<keyword evidence="4 10" id="KW-0032">Aminotransferase</keyword>
<keyword evidence="11" id="KW-1185">Reference proteome</keyword>
<dbReference type="OrthoDB" id="7403325at2759"/>
<organism evidence="10 11">
    <name type="scientific">Nadsonia fulvescens var. elongata DSM 6958</name>
    <dbReference type="NCBI Taxonomy" id="857566"/>
    <lineage>
        <taxon>Eukaryota</taxon>
        <taxon>Fungi</taxon>
        <taxon>Dikarya</taxon>
        <taxon>Ascomycota</taxon>
        <taxon>Saccharomycotina</taxon>
        <taxon>Dipodascomycetes</taxon>
        <taxon>Dipodascales</taxon>
        <taxon>Dipodascales incertae sedis</taxon>
        <taxon>Nadsonia</taxon>
    </lineage>
</organism>
<keyword evidence="5 10" id="KW-0808">Transferase</keyword>
<dbReference type="Pfam" id="PF00266">
    <property type="entry name" value="Aminotran_5"/>
    <property type="match status" value="1"/>
</dbReference>
<dbReference type="FunFam" id="3.90.1150.10:FF:000049">
    <property type="entry name" value="Alanine-glyoxylate aminotransferase 1"/>
    <property type="match status" value="1"/>
</dbReference>
<evidence type="ECO:0000256" key="3">
    <source>
        <dbReference type="ARBA" id="ARBA00013049"/>
    </source>
</evidence>
<keyword evidence="6 8" id="KW-0663">Pyridoxal phosphate</keyword>
<feature type="binding site" evidence="7">
    <location>
        <position position="361"/>
    </location>
    <ligand>
        <name>substrate</name>
    </ligand>
</feature>
<dbReference type="Proteomes" id="UP000095009">
    <property type="component" value="Unassembled WGS sequence"/>
</dbReference>
<evidence type="ECO:0000256" key="7">
    <source>
        <dbReference type="PIRSR" id="PIRSR000524-1"/>
    </source>
</evidence>
<dbReference type="InterPro" id="IPR015422">
    <property type="entry name" value="PyrdxlP-dep_Trfase_small"/>
</dbReference>
<evidence type="ECO:0000256" key="6">
    <source>
        <dbReference type="ARBA" id="ARBA00022898"/>
    </source>
</evidence>
<dbReference type="SUPFAM" id="SSF53383">
    <property type="entry name" value="PLP-dependent transferases"/>
    <property type="match status" value="1"/>
</dbReference>
<proteinExistence type="inferred from homology"/>
<comment type="similarity">
    <text evidence="2">Belongs to the class-V pyridoxal-phosphate-dependent aminotransferase family.</text>
</comment>
<feature type="modified residue" description="N6-(pyridoxal phosphate)lysine" evidence="8">
    <location>
        <position position="204"/>
    </location>
</feature>
<evidence type="ECO:0000259" key="9">
    <source>
        <dbReference type="Pfam" id="PF00266"/>
    </source>
</evidence>
<evidence type="ECO:0000313" key="11">
    <source>
        <dbReference type="Proteomes" id="UP000095009"/>
    </source>
</evidence>
<comment type="cofactor">
    <cofactor evidence="1 8">
        <name>pyridoxal 5'-phosphate</name>
        <dbReference type="ChEBI" id="CHEBI:597326"/>
    </cofactor>
</comment>
<evidence type="ECO:0000256" key="4">
    <source>
        <dbReference type="ARBA" id="ARBA00022576"/>
    </source>
</evidence>
<dbReference type="STRING" id="857566.A0A1E3PQZ9"/>
<evidence type="ECO:0000256" key="1">
    <source>
        <dbReference type="ARBA" id="ARBA00001933"/>
    </source>
</evidence>
<dbReference type="Gene3D" id="3.40.640.10">
    <property type="entry name" value="Type I PLP-dependent aspartate aminotransferase-like (Major domain)"/>
    <property type="match status" value="1"/>
</dbReference>
<evidence type="ECO:0000256" key="8">
    <source>
        <dbReference type="PIRSR" id="PIRSR000524-50"/>
    </source>
</evidence>
<protein>
    <recommendedName>
        <fullName evidence="3">alanine--glyoxylate transaminase</fullName>
        <ecNumber evidence="3">2.6.1.44</ecNumber>
    </recommendedName>
</protein>
<dbReference type="InterPro" id="IPR015421">
    <property type="entry name" value="PyrdxlP-dep_Trfase_major"/>
</dbReference>
<gene>
    <name evidence="10" type="ORF">NADFUDRAFT_80995</name>
</gene>
<dbReference type="GO" id="GO:0019265">
    <property type="term" value="P:glycine biosynthetic process, by transamination of glyoxylate"/>
    <property type="evidence" value="ECO:0007669"/>
    <property type="project" value="TreeGrafter"/>
</dbReference>